<reference evidence="6 7" key="1">
    <citation type="journal article" date="2023" name="Int. J. Mol. Sci.">
        <title>De Novo Assembly and Annotation of 11 Diverse Shrub Willow (Salix) Genomes Reveals Novel Gene Organization in Sex-Linked Regions.</title>
        <authorList>
            <person name="Hyden B."/>
            <person name="Feng K."/>
            <person name="Yates T.B."/>
            <person name="Jawdy S."/>
            <person name="Cereghino C."/>
            <person name="Smart L.B."/>
            <person name="Muchero W."/>
        </authorList>
    </citation>
    <scope>NUCLEOTIDE SEQUENCE [LARGE SCALE GENOMIC DNA]</scope>
    <source>
        <tissue evidence="6">Shoot tip</tissue>
    </source>
</reference>
<dbReference type="PANTHER" id="PTHR11712">
    <property type="entry name" value="POLYKETIDE SYNTHASE-RELATED"/>
    <property type="match status" value="1"/>
</dbReference>
<feature type="chain" id="PRO_5042085323" description="beta-ketoacyl-[acyl-carrier-protein] synthase I" evidence="4">
    <location>
        <begin position="26"/>
        <end position="219"/>
    </location>
</feature>
<name>A0AAD6JLL1_9ROSI</name>
<accession>A0AAD6JLL1</accession>
<evidence type="ECO:0000256" key="4">
    <source>
        <dbReference type="SAM" id="SignalP"/>
    </source>
</evidence>
<comment type="caution">
    <text evidence="6">The sequence shown here is derived from an EMBL/GenBank/DDBJ whole genome shotgun (WGS) entry which is preliminary data.</text>
</comment>
<dbReference type="Gene3D" id="3.40.47.10">
    <property type="match status" value="1"/>
</dbReference>
<dbReference type="Pfam" id="PF00109">
    <property type="entry name" value="ketoacyl-synt"/>
    <property type="match status" value="1"/>
</dbReference>
<dbReference type="GO" id="GO:0009570">
    <property type="term" value="C:chloroplast stroma"/>
    <property type="evidence" value="ECO:0007669"/>
    <property type="project" value="TreeGrafter"/>
</dbReference>
<dbReference type="GO" id="GO:0004315">
    <property type="term" value="F:3-oxoacyl-[acyl-carrier-protein] synthase activity"/>
    <property type="evidence" value="ECO:0007669"/>
    <property type="project" value="UniProtKB-EC"/>
</dbReference>
<evidence type="ECO:0000256" key="3">
    <source>
        <dbReference type="SAM" id="MobiDB-lite"/>
    </source>
</evidence>
<dbReference type="EC" id="2.3.1.41" evidence="1"/>
<dbReference type="InterPro" id="IPR014030">
    <property type="entry name" value="Ketoacyl_synth_N"/>
</dbReference>
<dbReference type="SUPFAM" id="SSF53901">
    <property type="entry name" value="Thiolase-like"/>
    <property type="match status" value="1"/>
</dbReference>
<gene>
    <name evidence="6" type="ORF">OIU84_010760</name>
</gene>
<feature type="region of interest" description="Disordered" evidence="3">
    <location>
        <begin position="29"/>
        <end position="48"/>
    </location>
</feature>
<dbReference type="EMBL" id="JAPFFJ010000016">
    <property type="protein sequence ID" value="KAJ6407319.1"/>
    <property type="molecule type" value="Genomic_DNA"/>
</dbReference>
<feature type="domain" description="Beta-ketoacyl synthase-like N-terminal" evidence="5">
    <location>
        <begin position="133"/>
        <end position="171"/>
    </location>
</feature>
<keyword evidence="2" id="KW-0808">Transferase</keyword>
<evidence type="ECO:0000313" key="7">
    <source>
        <dbReference type="Proteomes" id="UP001162972"/>
    </source>
</evidence>
<dbReference type="GO" id="GO:0006633">
    <property type="term" value="P:fatty acid biosynthetic process"/>
    <property type="evidence" value="ECO:0007669"/>
    <property type="project" value="TreeGrafter"/>
</dbReference>
<dbReference type="Proteomes" id="UP001162972">
    <property type="component" value="Chromosome 6"/>
</dbReference>
<dbReference type="InterPro" id="IPR016039">
    <property type="entry name" value="Thiolase-like"/>
</dbReference>
<protein>
    <recommendedName>
        <fullName evidence="1">beta-ketoacyl-[acyl-carrier-protein] synthase I</fullName>
        <ecNumber evidence="1">2.3.1.41</ecNumber>
    </recommendedName>
</protein>
<organism evidence="6 7">
    <name type="scientific">Salix udensis</name>
    <dbReference type="NCBI Taxonomy" id="889485"/>
    <lineage>
        <taxon>Eukaryota</taxon>
        <taxon>Viridiplantae</taxon>
        <taxon>Streptophyta</taxon>
        <taxon>Embryophyta</taxon>
        <taxon>Tracheophyta</taxon>
        <taxon>Spermatophyta</taxon>
        <taxon>Magnoliopsida</taxon>
        <taxon>eudicotyledons</taxon>
        <taxon>Gunneridae</taxon>
        <taxon>Pentapetalae</taxon>
        <taxon>rosids</taxon>
        <taxon>fabids</taxon>
        <taxon>Malpighiales</taxon>
        <taxon>Salicaceae</taxon>
        <taxon>Saliceae</taxon>
        <taxon>Salix</taxon>
    </lineage>
</organism>
<evidence type="ECO:0000256" key="2">
    <source>
        <dbReference type="ARBA" id="ARBA00022679"/>
    </source>
</evidence>
<dbReference type="InterPro" id="IPR000794">
    <property type="entry name" value="Beta-ketoacyl_synthase"/>
</dbReference>
<feature type="signal peptide" evidence="4">
    <location>
        <begin position="1"/>
        <end position="25"/>
    </location>
</feature>
<evidence type="ECO:0000256" key="1">
    <source>
        <dbReference type="ARBA" id="ARBA00013191"/>
    </source>
</evidence>
<keyword evidence="7" id="KW-1185">Reference proteome</keyword>
<keyword evidence="4" id="KW-0732">Signal</keyword>
<evidence type="ECO:0000313" key="6">
    <source>
        <dbReference type="EMBL" id="KAJ6407319.1"/>
    </source>
</evidence>
<dbReference type="PANTHER" id="PTHR11712:SF332">
    <property type="entry name" value="3-OXOACYL-[ACYL-CARRIER-PROTEIN] SYNTHASE II, CHLOROPLASTIC"/>
    <property type="match status" value="1"/>
</dbReference>
<proteinExistence type="predicted"/>
<sequence>MTGSGSLSSPLCTWLVAACMTVTCSKESKHALSPPSSTATNRSRRRKAATAAALKCNSNSNSKYNNYSSGMSGAGSSLQGLMSSCLAFEPCSHYYASNGLLRSNRKLRRLHLAVAVQPTKEVETKKKPHTKQKRVVVTGMGVVSPLGHEIDVFYNNLLEGVSGISQIEAFECAQFPGKSSLSRLMDGFHQNWLGEWINSCFICLLLVKKLWRMVEFLRM</sequence>
<dbReference type="AlphaFoldDB" id="A0AAD6JLL1"/>
<evidence type="ECO:0000259" key="5">
    <source>
        <dbReference type="Pfam" id="PF00109"/>
    </source>
</evidence>
<dbReference type="GO" id="GO:0005739">
    <property type="term" value="C:mitochondrion"/>
    <property type="evidence" value="ECO:0007669"/>
    <property type="project" value="TreeGrafter"/>
</dbReference>